<organism evidence="3 4">
    <name type="scientific">Microbacterium testaceum</name>
    <name type="common">Aureobacterium testaceum</name>
    <name type="synonym">Brevibacterium testaceum</name>
    <dbReference type="NCBI Taxonomy" id="2033"/>
    <lineage>
        <taxon>Bacteria</taxon>
        <taxon>Bacillati</taxon>
        <taxon>Actinomycetota</taxon>
        <taxon>Actinomycetes</taxon>
        <taxon>Micrococcales</taxon>
        <taxon>Microbacteriaceae</taxon>
        <taxon>Microbacterium</taxon>
    </lineage>
</organism>
<dbReference type="AlphaFoldDB" id="A0A147EWF6"/>
<dbReference type="InterPro" id="IPR035439">
    <property type="entry name" value="UPF0145_dom_sf"/>
</dbReference>
<dbReference type="OrthoDB" id="9796448at2"/>
<dbReference type="SUPFAM" id="SSF117782">
    <property type="entry name" value="YbjQ-like"/>
    <property type="match status" value="1"/>
</dbReference>
<evidence type="ECO:0000256" key="1">
    <source>
        <dbReference type="ARBA" id="ARBA00010751"/>
    </source>
</evidence>
<accession>A0A147EWF6</accession>
<dbReference type="PATRIC" id="fig|2033.6.peg.3441"/>
<reference evidence="3 4" key="1">
    <citation type="journal article" date="2016" name="Front. Microbiol.">
        <title>Genomic Resource of Rice Seed Associated Bacteria.</title>
        <authorList>
            <person name="Midha S."/>
            <person name="Bansal K."/>
            <person name="Sharma S."/>
            <person name="Kumar N."/>
            <person name="Patil P.P."/>
            <person name="Chaudhry V."/>
            <person name="Patil P.B."/>
        </authorList>
    </citation>
    <scope>NUCLEOTIDE SEQUENCE [LARGE SCALE GENOMIC DNA]</scope>
    <source>
        <strain evidence="3 4">NS220</strain>
    </source>
</reference>
<sequence>MLVTTMNDVPGRQITEVFGEVTGLTVRARNIGVQFGAGLKSIFGGELQGLTKQLQESRDEAKQRLIEEARALGADAVIAMRFDTSEVAQNFQEVVAYGTAVKLA</sequence>
<gene>
    <name evidence="3" type="ORF">NS220_11025</name>
</gene>
<evidence type="ECO:0000313" key="3">
    <source>
        <dbReference type="EMBL" id="KTR93875.1"/>
    </source>
</evidence>
<protein>
    <recommendedName>
        <fullName evidence="2">UPF0145 protein NS220_11025</fullName>
    </recommendedName>
</protein>
<dbReference type="HAMAP" id="MF_00338">
    <property type="entry name" value="UPF0145"/>
    <property type="match status" value="1"/>
</dbReference>
<evidence type="ECO:0000256" key="2">
    <source>
        <dbReference type="HAMAP-Rule" id="MF_00338"/>
    </source>
</evidence>
<dbReference type="Proteomes" id="UP000075025">
    <property type="component" value="Unassembled WGS sequence"/>
</dbReference>
<proteinExistence type="inferred from homology"/>
<name>A0A147EWF6_MICTE</name>
<dbReference type="EMBL" id="LDRT01000070">
    <property type="protein sequence ID" value="KTR93875.1"/>
    <property type="molecule type" value="Genomic_DNA"/>
</dbReference>
<dbReference type="Gene3D" id="3.30.110.70">
    <property type="entry name" value="Hypothetical protein apc22750. Chain B"/>
    <property type="match status" value="1"/>
</dbReference>
<dbReference type="PANTHER" id="PTHR34068">
    <property type="entry name" value="UPF0145 PROTEIN YBJQ"/>
    <property type="match status" value="1"/>
</dbReference>
<dbReference type="Pfam" id="PF01906">
    <property type="entry name" value="YbjQ_1"/>
    <property type="match status" value="1"/>
</dbReference>
<comment type="similarity">
    <text evidence="1 2">Belongs to the UPF0145 family.</text>
</comment>
<evidence type="ECO:0000313" key="4">
    <source>
        <dbReference type="Proteomes" id="UP000075025"/>
    </source>
</evidence>
<comment type="caution">
    <text evidence="3">The sequence shown here is derived from an EMBL/GenBank/DDBJ whole genome shotgun (WGS) entry which is preliminary data.</text>
</comment>
<dbReference type="PANTHER" id="PTHR34068:SF2">
    <property type="entry name" value="UPF0145 PROTEIN SCO3412"/>
    <property type="match status" value="1"/>
</dbReference>
<dbReference type="InterPro" id="IPR002765">
    <property type="entry name" value="UPF0145_YbjQ-like"/>
</dbReference>
<dbReference type="RefSeq" id="WP_058624094.1">
    <property type="nucleotide sequence ID" value="NZ_LDRT01000070.1"/>
</dbReference>